<keyword evidence="1" id="KW-0749">Sporulation</keyword>
<keyword evidence="4" id="KW-0946">Virion</keyword>
<dbReference type="InterPro" id="IPR012851">
    <property type="entry name" value="Spore_coat_CotF-like"/>
</dbReference>
<dbReference type="OrthoDB" id="1930261at2"/>
<keyword evidence="4" id="KW-0167">Capsid protein</keyword>
<evidence type="ECO:0000256" key="2">
    <source>
        <dbReference type="ARBA" id="ARBA00024325"/>
    </source>
</evidence>
<dbReference type="GO" id="GO:0030435">
    <property type="term" value="P:sporulation resulting in formation of a cellular spore"/>
    <property type="evidence" value="ECO:0007669"/>
    <property type="project" value="UniProtKB-KW"/>
</dbReference>
<evidence type="ECO:0000256" key="1">
    <source>
        <dbReference type="ARBA" id="ARBA00022969"/>
    </source>
</evidence>
<evidence type="ECO:0000313" key="4">
    <source>
        <dbReference type="EMBL" id="UNO47759.1"/>
    </source>
</evidence>
<accession>A0A9E6ZLT6</accession>
<dbReference type="PANTHER" id="PTHR39183">
    <property type="entry name" value="SPORE COAT PROTEIN F-LIKE PROTEIN YHCQ"/>
    <property type="match status" value="1"/>
</dbReference>
<accession>T0BLL6</accession>
<evidence type="ECO:0000313" key="5">
    <source>
        <dbReference type="Proteomes" id="UP000829401"/>
    </source>
</evidence>
<dbReference type="KEGG" id="aaco:K1I37_13805"/>
<evidence type="ECO:0000256" key="3">
    <source>
        <dbReference type="ARBA" id="ARBA00024344"/>
    </source>
</evidence>
<dbReference type="PANTHER" id="PTHR39183:SF1">
    <property type="entry name" value="SPORE COAT PROTEIN F-LIKE PROTEIN YHCQ"/>
    <property type="match status" value="1"/>
</dbReference>
<dbReference type="InterPro" id="IPR012347">
    <property type="entry name" value="Ferritin-like"/>
</dbReference>
<organism evidence="4 5">
    <name type="scientific">Alicyclobacillus acidoterrestris (strain ATCC 49025 / DSM 3922 / CIP 106132 / NCIMB 13137 / GD3B)</name>
    <dbReference type="NCBI Taxonomy" id="1356854"/>
    <lineage>
        <taxon>Bacteria</taxon>
        <taxon>Bacillati</taxon>
        <taxon>Bacillota</taxon>
        <taxon>Bacilli</taxon>
        <taxon>Bacillales</taxon>
        <taxon>Alicyclobacillaceae</taxon>
        <taxon>Alicyclobacillus</taxon>
    </lineage>
</organism>
<dbReference type="EMBL" id="CP080467">
    <property type="protein sequence ID" value="UNO47759.1"/>
    <property type="molecule type" value="Genomic_DNA"/>
</dbReference>
<comment type="similarity">
    <text evidence="3">Belongs to the CotF family.</text>
</comment>
<dbReference type="RefSeq" id="WP_021298544.1">
    <property type="nucleotide sequence ID" value="NZ_AURB01000194.1"/>
</dbReference>
<dbReference type="STRING" id="1356854.N007_17055"/>
<dbReference type="Pfam" id="PF07875">
    <property type="entry name" value="Coat_F"/>
    <property type="match status" value="1"/>
</dbReference>
<reference evidence="5" key="1">
    <citation type="journal article" date="2022" name="G3 (Bethesda)">
        <title>Unveiling the complete genome sequence of Alicyclobacillus acidoterrestris DSM 3922T, a taint-producing strain.</title>
        <authorList>
            <person name="Leonardo I.C."/>
            <person name="Barreto Crespo M.T."/>
            <person name="Gaspar F.B."/>
        </authorList>
    </citation>
    <scope>NUCLEOTIDE SEQUENCE [LARGE SCALE GENOMIC DNA]</scope>
    <source>
        <strain evidence="5">DSM 3922</strain>
    </source>
</reference>
<proteinExistence type="inferred from homology"/>
<sequence length="97" mass="10785">MNPIVENLTGTAAMTDQVVTADLLVSIKTGVRNYAIALTETTSPDVRAVLRRHLDDAIYAHEQVSNYMMEKGWYHAHDVSKQIQLDMQNANTALGLQ</sequence>
<protein>
    <submittedName>
        <fullName evidence="4">Spore coat protein</fullName>
    </submittedName>
</protein>
<keyword evidence="5" id="KW-1185">Reference proteome</keyword>
<dbReference type="Gene3D" id="1.20.1260.10">
    <property type="match status" value="1"/>
</dbReference>
<dbReference type="eggNOG" id="COG5577">
    <property type="taxonomic scope" value="Bacteria"/>
</dbReference>
<gene>
    <name evidence="4" type="ORF">K1I37_13805</name>
</gene>
<name>T0BLL6_ALIAG</name>
<dbReference type="Proteomes" id="UP000829401">
    <property type="component" value="Chromosome"/>
</dbReference>
<comment type="subcellular location">
    <subcellularLocation>
        <location evidence="2">Spore coat</location>
    </subcellularLocation>
</comment>
<dbReference type="AlphaFoldDB" id="T0BLL6"/>